<dbReference type="InterPro" id="IPR020945">
    <property type="entry name" value="DMSO/NO3_reduct_chaperone"/>
</dbReference>
<sequence length="209" mass="23844">MLSNHSQRLAAIALTGRVLGVLYRQHPQNQAAAPLYTALADPSWAEQWPVQSPALAEIAQRMAEGLEYAREPLSEAYQRLFIGPYALPAAPWGSVYLDKENVLFGDSMLELRQWMRENGIAHQLEQNEPEDHIGTLLMLAAWLAERGHQQRVDELLAWHLLPWAGRFLELFSEKAVHPFYQGLGDFTRLTLAGWREALLVPVTRKELYY</sequence>
<evidence type="ECO:0000256" key="1">
    <source>
        <dbReference type="ARBA" id="ARBA00023186"/>
    </source>
</evidence>
<dbReference type="Proteomes" id="UP000697927">
    <property type="component" value="Unassembled WGS sequence"/>
</dbReference>
<dbReference type="InterPro" id="IPR026269">
    <property type="entry name" value="DmsD-type"/>
</dbReference>
<dbReference type="NCBIfam" id="NF008632">
    <property type="entry name" value="PRK11621.1"/>
    <property type="match status" value="1"/>
</dbReference>
<comment type="function">
    <text evidence="2">Required for biogenesis/assembly of DMSO reductase, but not for the interaction of the DmsA signal peptide with the Tat system. May be part of a chaperone cascade complex that facilitates a folding-maturation pathway for the substrate protein.</text>
</comment>
<dbReference type="Pfam" id="PF02613">
    <property type="entry name" value="Nitrate_red_del"/>
    <property type="match status" value="1"/>
</dbReference>
<proteinExistence type="inferred from homology"/>
<name>A0ABX0VGZ5_9ENTR</name>
<protein>
    <recommendedName>
        <fullName evidence="2">Tat proofreading chaperone DmsD</fullName>
    </recommendedName>
    <alternativeName>
        <fullName evidence="2">DMSO reductase maturation protein</fullName>
    </alternativeName>
    <alternativeName>
        <fullName evidence="2">Twin-arginine leader-binding protein DmsD</fullName>
    </alternativeName>
</protein>
<dbReference type="PANTHER" id="PTHR34227:SF6">
    <property type="entry name" value="TAT PROOFREADING CHAPERONE DMSD"/>
    <property type="match status" value="1"/>
</dbReference>
<dbReference type="HAMAP" id="MF_00940">
    <property type="entry name" value="DmsD_chaperone"/>
    <property type="match status" value="1"/>
</dbReference>
<reference evidence="3 4" key="1">
    <citation type="journal article" date="2020" name="Microorganisms">
        <title>Polyphasic Characterisation of Cedecea colo sp. nov., a New Enteric Bacterium Isolated from the Koala Hindgut.</title>
        <authorList>
            <person name="Boath J.M."/>
            <person name="Dakhal S."/>
            <person name="Van T.T.H."/>
            <person name="Moore R.J."/>
            <person name="Dekiwadia C."/>
            <person name="Macreadie I.G."/>
        </authorList>
    </citation>
    <scope>NUCLEOTIDE SEQUENCE [LARGE SCALE GENOMIC DNA]</scope>
    <source>
        <strain evidence="3 4">ZA</strain>
    </source>
</reference>
<organism evidence="3 4">
    <name type="scientific">Cedecea colo</name>
    <dbReference type="NCBI Taxonomy" id="2552946"/>
    <lineage>
        <taxon>Bacteria</taxon>
        <taxon>Pseudomonadati</taxon>
        <taxon>Pseudomonadota</taxon>
        <taxon>Gammaproteobacteria</taxon>
        <taxon>Enterobacterales</taxon>
        <taxon>Enterobacteriaceae</taxon>
        <taxon>Cedecea</taxon>
    </lineage>
</organism>
<dbReference type="SUPFAM" id="SSF89155">
    <property type="entry name" value="TorD-like"/>
    <property type="match status" value="1"/>
</dbReference>
<evidence type="ECO:0000313" key="3">
    <source>
        <dbReference type="EMBL" id="NIY46383.1"/>
    </source>
</evidence>
<evidence type="ECO:0000313" key="4">
    <source>
        <dbReference type="Proteomes" id="UP000697927"/>
    </source>
</evidence>
<dbReference type="PANTHER" id="PTHR34227">
    <property type="entry name" value="CHAPERONE PROTEIN YCDY"/>
    <property type="match status" value="1"/>
</dbReference>
<gene>
    <name evidence="2 3" type="primary">dmsD</name>
    <name evidence="3" type="ORF">E2L00_02310</name>
</gene>
<comment type="caution">
    <text evidence="3">The sequence shown here is derived from an EMBL/GenBank/DDBJ whole genome shotgun (WGS) entry which is preliminary data.</text>
</comment>
<evidence type="ECO:0000256" key="2">
    <source>
        <dbReference type="HAMAP-Rule" id="MF_00940"/>
    </source>
</evidence>
<keyword evidence="1 2" id="KW-0143">Chaperone</keyword>
<dbReference type="InterPro" id="IPR036411">
    <property type="entry name" value="TorD-like_sf"/>
</dbReference>
<dbReference type="Gene3D" id="1.10.3480.10">
    <property type="entry name" value="TorD-like"/>
    <property type="match status" value="1"/>
</dbReference>
<dbReference type="RefSeq" id="WP_167606406.1">
    <property type="nucleotide sequence ID" value="NZ_SOYS01000001.1"/>
</dbReference>
<keyword evidence="4" id="KW-1185">Reference proteome</keyword>
<dbReference type="InterPro" id="IPR028611">
    <property type="entry name" value="DmsD_chaperone"/>
</dbReference>
<dbReference type="InterPro" id="IPR050289">
    <property type="entry name" value="TorD/DmsD_chaperones"/>
</dbReference>
<dbReference type="EMBL" id="SOYS01000001">
    <property type="protein sequence ID" value="NIY46383.1"/>
    <property type="molecule type" value="Genomic_DNA"/>
</dbReference>
<comment type="similarity">
    <text evidence="2">Belongs to the TorD/DmsD family. DmsD subfamily.</text>
</comment>
<accession>A0ABX0VGZ5</accession>
<dbReference type="PIRSF" id="PIRSF004690">
    <property type="entry name" value="DmsD"/>
    <property type="match status" value="1"/>
</dbReference>